<dbReference type="OrthoDB" id="1930760at2759"/>
<dbReference type="PROSITE" id="PS50082">
    <property type="entry name" value="WD_REPEATS_2"/>
    <property type="match status" value="1"/>
</dbReference>
<dbReference type="GO" id="GO:0005737">
    <property type="term" value="C:cytoplasm"/>
    <property type="evidence" value="ECO:0007669"/>
    <property type="project" value="TreeGrafter"/>
</dbReference>
<dbReference type="InterPro" id="IPR001680">
    <property type="entry name" value="WD40_rpt"/>
</dbReference>
<keyword evidence="10" id="KW-1185">Reference proteome</keyword>
<dbReference type="STRING" id="1661398.A0A482VRI3"/>
<dbReference type="SUPFAM" id="SSF50978">
    <property type="entry name" value="WD40 repeat-like"/>
    <property type="match status" value="1"/>
</dbReference>
<name>A0A482VRI3_ASBVE</name>
<dbReference type="Pfam" id="PF00400">
    <property type="entry name" value="WD40"/>
    <property type="match status" value="1"/>
</dbReference>
<feature type="repeat" description="WD" evidence="8">
    <location>
        <begin position="220"/>
        <end position="255"/>
    </location>
</feature>
<dbReference type="SMART" id="SM00320">
    <property type="entry name" value="WD40"/>
    <property type="match status" value="4"/>
</dbReference>
<evidence type="ECO:0000256" key="2">
    <source>
        <dbReference type="ARBA" id="ARBA00022574"/>
    </source>
</evidence>
<evidence type="ECO:0000256" key="3">
    <source>
        <dbReference type="ARBA" id="ARBA00022737"/>
    </source>
</evidence>
<dbReference type="Gene3D" id="2.130.10.10">
    <property type="entry name" value="YVTN repeat-like/Quinoprotein amine dehydrogenase"/>
    <property type="match status" value="1"/>
</dbReference>
<keyword evidence="2 8" id="KW-0853">WD repeat</keyword>
<dbReference type="PROSITE" id="PS00678">
    <property type="entry name" value="WD_REPEATS_1"/>
    <property type="match status" value="1"/>
</dbReference>
<evidence type="ECO:0000256" key="4">
    <source>
        <dbReference type="ARBA" id="ARBA00022801"/>
    </source>
</evidence>
<dbReference type="InterPro" id="IPR052415">
    <property type="entry name" value="Diphthine_MTase"/>
</dbReference>
<dbReference type="AlphaFoldDB" id="A0A482VRI3"/>
<dbReference type="PROSITE" id="PS50294">
    <property type="entry name" value="WD_REPEATS_REGION"/>
    <property type="match status" value="1"/>
</dbReference>
<evidence type="ECO:0000256" key="8">
    <source>
        <dbReference type="PROSITE-ProRule" id="PRU00221"/>
    </source>
</evidence>
<dbReference type="InterPro" id="IPR036322">
    <property type="entry name" value="WD40_repeat_dom_sf"/>
</dbReference>
<dbReference type="Proteomes" id="UP000292052">
    <property type="component" value="Unassembled WGS sequence"/>
</dbReference>
<dbReference type="PANTHER" id="PTHR46042">
    <property type="entry name" value="DIPHTHINE METHYLTRANSFERASE"/>
    <property type="match status" value="1"/>
</dbReference>
<evidence type="ECO:0000313" key="9">
    <source>
        <dbReference type="EMBL" id="RZC34978.1"/>
    </source>
</evidence>
<sequence>MCEEGPPSKHITTLYTHKTEYNADSVEWCPHAPFQNLFVCANYQLKDSKDKCERIGRILLFSLTPEDGLKLVQTINTAAVLDQKWCHSQIGNRSILGVVNSENALEIYGLNSELVELELITRCQISGDEKETLLLSLDWATGKYPSDEPQVVCSDSKGAIHRFRLKDDQLVEQGRWHGHEFEAWITGFYYWDTNIFFSGGDDCRFLKFDQRVGPEPVSCNRSHEAGVTSLHSNLSKEYVLATGSYDTSVRLWDIRCMKSCTNSIKMPGTLWRLKWDPFDNNFLLAACMLGGVHIINSTNIEDLQIIDSYYKHKNIAYGADWSYLSPTSPDSVIIASCSFYDNLLCVSK</sequence>
<dbReference type="EC" id="3.1.1.97" evidence="6"/>
<comment type="catalytic activity">
    <reaction evidence="7">
        <text>diphthine methyl ester-[translation elongation factor 2] + H2O = diphthine-[translation elongation factor 2] + methanol + H(+)</text>
        <dbReference type="Rhea" id="RHEA:42656"/>
        <dbReference type="Rhea" id="RHEA-COMP:10172"/>
        <dbReference type="Rhea" id="RHEA-COMP:10173"/>
        <dbReference type="ChEBI" id="CHEBI:15377"/>
        <dbReference type="ChEBI" id="CHEBI:15378"/>
        <dbReference type="ChEBI" id="CHEBI:17790"/>
        <dbReference type="ChEBI" id="CHEBI:79005"/>
        <dbReference type="ChEBI" id="CHEBI:82696"/>
        <dbReference type="EC" id="3.1.1.97"/>
    </reaction>
</comment>
<dbReference type="GO" id="GO:0061685">
    <property type="term" value="F:diphthine methylesterase activity"/>
    <property type="evidence" value="ECO:0007669"/>
    <property type="project" value="UniProtKB-EC"/>
</dbReference>
<dbReference type="EMBL" id="QDEB01075176">
    <property type="protein sequence ID" value="RZC34978.1"/>
    <property type="molecule type" value="Genomic_DNA"/>
</dbReference>
<keyword evidence="3" id="KW-0677">Repeat</keyword>
<dbReference type="GO" id="GO:0017183">
    <property type="term" value="P:protein histidyl modification to diphthamide"/>
    <property type="evidence" value="ECO:0007669"/>
    <property type="project" value="TreeGrafter"/>
</dbReference>
<accession>A0A482VRI3</accession>
<protein>
    <recommendedName>
        <fullName evidence="6">methylated diphthine methylhydrolase</fullName>
        <ecNumber evidence="6">3.1.1.97</ecNumber>
    </recommendedName>
</protein>
<evidence type="ECO:0000256" key="1">
    <source>
        <dbReference type="ARBA" id="ARBA00005156"/>
    </source>
</evidence>
<organism evidence="9 10">
    <name type="scientific">Asbolus verrucosus</name>
    <name type="common">Desert ironclad beetle</name>
    <dbReference type="NCBI Taxonomy" id="1661398"/>
    <lineage>
        <taxon>Eukaryota</taxon>
        <taxon>Metazoa</taxon>
        <taxon>Ecdysozoa</taxon>
        <taxon>Arthropoda</taxon>
        <taxon>Hexapoda</taxon>
        <taxon>Insecta</taxon>
        <taxon>Pterygota</taxon>
        <taxon>Neoptera</taxon>
        <taxon>Endopterygota</taxon>
        <taxon>Coleoptera</taxon>
        <taxon>Polyphaga</taxon>
        <taxon>Cucujiformia</taxon>
        <taxon>Tenebrionidae</taxon>
        <taxon>Pimeliinae</taxon>
        <taxon>Asbolus</taxon>
    </lineage>
</organism>
<feature type="non-terminal residue" evidence="9">
    <location>
        <position position="348"/>
    </location>
</feature>
<reference evidence="9 10" key="1">
    <citation type="submission" date="2017-03" db="EMBL/GenBank/DDBJ databases">
        <title>Genome of the blue death feigning beetle - Asbolus verrucosus.</title>
        <authorList>
            <person name="Rider S.D."/>
        </authorList>
    </citation>
    <scope>NUCLEOTIDE SEQUENCE [LARGE SCALE GENOMIC DNA]</scope>
    <source>
        <strain evidence="9">Butters</strain>
        <tissue evidence="9">Head and leg muscle</tissue>
    </source>
</reference>
<comment type="pathway">
    <text evidence="1">Protein modification; peptidyl-diphthamide biosynthesis.</text>
</comment>
<keyword evidence="4" id="KW-0378">Hydrolase</keyword>
<proteinExistence type="inferred from homology"/>
<dbReference type="InterPro" id="IPR019775">
    <property type="entry name" value="WD40_repeat_CS"/>
</dbReference>
<comment type="caution">
    <text evidence="9">The sequence shown here is derived from an EMBL/GenBank/DDBJ whole genome shotgun (WGS) entry which is preliminary data.</text>
</comment>
<evidence type="ECO:0000313" key="10">
    <source>
        <dbReference type="Proteomes" id="UP000292052"/>
    </source>
</evidence>
<evidence type="ECO:0000256" key="5">
    <source>
        <dbReference type="ARBA" id="ARBA00038092"/>
    </source>
</evidence>
<gene>
    <name evidence="9" type="ORF">BDFB_001386</name>
</gene>
<dbReference type="InterPro" id="IPR015943">
    <property type="entry name" value="WD40/YVTN_repeat-like_dom_sf"/>
</dbReference>
<comment type="similarity">
    <text evidence="5">Belongs to the DPH7 family.</text>
</comment>
<evidence type="ECO:0000256" key="6">
    <source>
        <dbReference type="ARBA" id="ARBA00039131"/>
    </source>
</evidence>
<evidence type="ECO:0000256" key="7">
    <source>
        <dbReference type="ARBA" id="ARBA00047551"/>
    </source>
</evidence>
<dbReference type="PANTHER" id="PTHR46042:SF1">
    <property type="entry name" value="DIPHTHINE METHYLTRANSFERASE"/>
    <property type="match status" value="1"/>
</dbReference>